<dbReference type="AlphaFoldDB" id="W5YG05"/>
<gene>
    <name evidence="1" type="ORF">AU14_04510</name>
</gene>
<dbReference type="KEGG" id="msx:AU14_04510"/>
<keyword evidence="2" id="KW-1185">Reference proteome</keyword>
<dbReference type="Proteomes" id="UP000061489">
    <property type="component" value="Chromosome"/>
</dbReference>
<evidence type="ECO:0000313" key="1">
    <source>
        <dbReference type="EMBL" id="AHI28147.1"/>
    </source>
</evidence>
<organism evidence="1 2">
    <name type="scientific">Marinobacter similis</name>
    <dbReference type="NCBI Taxonomy" id="1420916"/>
    <lineage>
        <taxon>Bacteria</taxon>
        <taxon>Pseudomonadati</taxon>
        <taxon>Pseudomonadota</taxon>
        <taxon>Gammaproteobacteria</taxon>
        <taxon>Pseudomonadales</taxon>
        <taxon>Marinobacteraceae</taxon>
        <taxon>Marinobacter</taxon>
    </lineage>
</organism>
<name>W5YG05_9GAMM</name>
<protein>
    <submittedName>
        <fullName evidence="1">Uncharacterized protein</fullName>
    </submittedName>
</protein>
<sequence length="75" mass="8460">MFSGATLSVLMKSIQGMRARVLWSGNCLELIELGVQEACGYFRPVRYEVHIPGETALYKSESQHSAQHYIRMLLG</sequence>
<accession>W5YG05</accession>
<evidence type="ECO:0000313" key="2">
    <source>
        <dbReference type="Proteomes" id="UP000061489"/>
    </source>
</evidence>
<dbReference type="STRING" id="1420916.AU14_04510"/>
<dbReference type="HOGENOM" id="CLU_173969_0_0_6"/>
<proteinExistence type="predicted"/>
<reference evidence="1 2" key="1">
    <citation type="journal article" date="2014" name="Genome Announc.">
        <title>Draft Genome Sequences of Marinobacter similis A3d10T and Marinobacter salarius R9SW1T.</title>
        <authorList>
            <person name="Ivanova E.P."/>
            <person name="Ng H.J."/>
            <person name="Webb H.K."/>
            <person name="Feng G."/>
            <person name="Oshima K."/>
            <person name="Hattori M."/>
            <person name="Ohkuma M."/>
            <person name="Sergeev A.F."/>
            <person name="Mikhailov V.V."/>
            <person name="Crawford R.J."/>
            <person name="Sawabe T."/>
        </authorList>
    </citation>
    <scope>NUCLEOTIDE SEQUENCE [LARGE SCALE GENOMIC DNA]</scope>
    <source>
        <strain evidence="1 2">A3d10</strain>
    </source>
</reference>
<dbReference type="EMBL" id="CP007151">
    <property type="protein sequence ID" value="AHI28147.1"/>
    <property type="molecule type" value="Genomic_DNA"/>
</dbReference>